<comment type="cofactor">
    <cofactor evidence="1 6">
        <name>FAD</name>
        <dbReference type="ChEBI" id="CHEBI:57692"/>
    </cofactor>
</comment>
<dbReference type="InterPro" id="IPR002937">
    <property type="entry name" value="Amino_oxidase"/>
</dbReference>
<sequence>MTDSNSVPYAYTALPPVDVVIVGAGLSGLSAAKDLVAAGKSVLVFEARNRVGGKVYDLDLENRPGYKVEGGAEFVCKEHTRLMMLAKELGVSTFKTYAEGDMLMATKEGRQRYNNGTPPLQQEGIAKLGEIVSAINQMAAELDVEKPWAHPKAKEWDRLTVASWLDGCAADGSVREILELTIRACMSAEPEEIFLLSNLIYTARTGSPGVPGTVDMLTNVKGGSQEERLAGRLGNGRIRLQSPVRQINSNGNVYTVIGDSFRLQARKVIVAIAPALAGRIIYSPPLPAVRDQMCQRVPIGSLGKVFAVYESPFWREDDLCGEVASVDGITQSTFNSSPSDVSFGIIMGFLEANQMRAFDDSPAEDIYKAVLKDFVRYFSPKAQNVQQWVLQQ</sequence>
<comment type="catalytic activity">
    <reaction evidence="4">
        <text>a secondary aliphatic amine + O2 + H2O = a primary amine + an aldehyde + H2O2</text>
        <dbReference type="Rhea" id="RHEA:26414"/>
        <dbReference type="ChEBI" id="CHEBI:15377"/>
        <dbReference type="ChEBI" id="CHEBI:15379"/>
        <dbReference type="ChEBI" id="CHEBI:16240"/>
        <dbReference type="ChEBI" id="CHEBI:17478"/>
        <dbReference type="ChEBI" id="CHEBI:58855"/>
        <dbReference type="ChEBI" id="CHEBI:65296"/>
        <dbReference type="EC" id="1.4.3.4"/>
    </reaction>
</comment>
<feature type="domain" description="Amine oxidase" evidence="7">
    <location>
        <begin position="26"/>
        <end position="389"/>
    </location>
</feature>
<dbReference type="VEuPathDB" id="FungiDB:FVEG_11008"/>
<dbReference type="InterPro" id="IPR036188">
    <property type="entry name" value="FAD/NAD-bd_sf"/>
</dbReference>
<dbReference type="EMBL" id="CM000586">
    <property type="protein sequence ID" value="EWG52214.1"/>
    <property type="molecule type" value="Genomic_DNA"/>
</dbReference>
<dbReference type="RefSeq" id="XP_018758405.1">
    <property type="nucleotide sequence ID" value="XM_018900171.1"/>
</dbReference>
<evidence type="ECO:0000256" key="6">
    <source>
        <dbReference type="RuleBase" id="RU362067"/>
    </source>
</evidence>
<dbReference type="EMBL" id="DS022257">
    <property type="protein sequence ID" value="EWG52214.1"/>
    <property type="molecule type" value="Genomic_DNA"/>
</dbReference>
<feature type="binding site" evidence="5">
    <location>
        <position position="27"/>
    </location>
    <ligand>
        <name>FAD</name>
        <dbReference type="ChEBI" id="CHEBI:57692"/>
    </ligand>
</feature>
<feature type="binding site" evidence="5">
    <location>
        <position position="349"/>
    </location>
    <ligand>
        <name>substrate</name>
    </ligand>
</feature>
<comment type="similarity">
    <text evidence="2 6">Belongs to the flavin monoamine oxidase family.</text>
</comment>
<dbReference type="Gene3D" id="3.90.660.10">
    <property type="match status" value="1"/>
</dbReference>
<dbReference type="SUPFAM" id="SSF54373">
    <property type="entry name" value="FAD-linked reductases, C-terminal domain"/>
    <property type="match status" value="1"/>
</dbReference>
<dbReference type="KEGG" id="fvr:FVEG_11008"/>
<evidence type="ECO:0000313" key="9">
    <source>
        <dbReference type="Proteomes" id="UP000009096"/>
    </source>
</evidence>
<dbReference type="GeneID" id="30068550"/>
<dbReference type="eggNOG" id="KOG0029">
    <property type="taxonomic scope" value="Eukaryota"/>
</dbReference>
<dbReference type="SUPFAM" id="SSF51905">
    <property type="entry name" value="FAD/NAD(P)-binding domain"/>
    <property type="match status" value="1"/>
</dbReference>
<feature type="binding site" evidence="5">
    <location>
        <position position="244"/>
    </location>
    <ligand>
        <name>FAD</name>
        <dbReference type="ChEBI" id="CHEBI:57692"/>
    </ligand>
</feature>
<dbReference type="PRINTS" id="PR00757">
    <property type="entry name" value="AMINEOXDASEF"/>
</dbReference>
<dbReference type="OrthoDB" id="5046242at2759"/>
<reference evidence="8 9" key="1">
    <citation type="journal article" date="2010" name="Nature">
        <title>Comparative genomics reveals mobile pathogenicity chromosomes in Fusarium.</title>
        <authorList>
            <person name="Ma L.J."/>
            <person name="van der Does H.C."/>
            <person name="Borkovich K.A."/>
            <person name="Coleman J.J."/>
            <person name="Daboussi M.J."/>
            <person name="Di Pietro A."/>
            <person name="Dufresne M."/>
            <person name="Freitag M."/>
            <person name="Grabherr M."/>
            <person name="Henrissat B."/>
            <person name="Houterman P.M."/>
            <person name="Kang S."/>
            <person name="Shim W.B."/>
            <person name="Woloshuk C."/>
            <person name="Xie X."/>
            <person name="Xu J.R."/>
            <person name="Antoniw J."/>
            <person name="Baker S.E."/>
            <person name="Bluhm B.H."/>
            <person name="Breakspear A."/>
            <person name="Brown D.W."/>
            <person name="Butchko R.A."/>
            <person name="Chapman S."/>
            <person name="Coulson R."/>
            <person name="Coutinho P.M."/>
            <person name="Danchin E.G."/>
            <person name="Diener A."/>
            <person name="Gale L.R."/>
            <person name="Gardiner D.M."/>
            <person name="Goff S."/>
            <person name="Hammond-Kosack K.E."/>
            <person name="Hilburn K."/>
            <person name="Hua-Van A."/>
            <person name="Jonkers W."/>
            <person name="Kazan K."/>
            <person name="Kodira C.D."/>
            <person name="Koehrsen M."/>
            <person name="Kumar L."/>
            <person name="Lee Y.H."/>
            <person name="Li L."/>
            <person name="Manners J.M."/>
            <person name="Miranda-Saavedra D."/>
            <person name="Mukherjee M."/>
            <person name="Park G."/>
            <person name="Park J."/>
            <person name="Park S.Y."/>
            <person name="Proctor R.H."/>
            <person name="Regev A."/>
            <person name="Ruiz-Roldan M.C."/>
            <person name="Sain D."/>
            <person name="Sakthikumar S."/>
            <person name="Sykes S."/>
            <person name="Schwartz D.C."/>
            <person name="Turgeon B.G."/>
            <person name="Wapinski I."/>
            <person name="Yoder O."/>
            <person name="Young S."/>
            <person name="Zeng Q."/>
            <person name="Zhou S."/>
            <person name="Galagan J."/>
            <person name="Cuomo C.A."/>
            <person name="Kistler H.C."/>
            <person name="Rep M."/>
        </authorList>
    </citation>
    <scope>NUCLEOTIDE SEQUENCE [LARGE SCALE GENOMIC DNA]</scope>
    <source>
        <strain evidence="9">M3125 / FGSC 7600</strain>
    </source>
</reference>
<dbReference type="Proteomes" id="UP000009096">
    <property type="component" value="Chromosome 9"/>
</dbReference>
<dbReference type="STRING" id="334819.W7MWN9"/>
<keyword evidence="3 6" id="KW-0560">Oxidoreductase</keyword>
<keyword evidence="6" id="KW-0285">Flavoprotein</keyword>
<name>W7MWN9_GIBM7</name>
<evidence type="ECO:0000256" key="3">
    <source>
        <dbReference type="ARBA" id="ARBA00023002"/>
    </source>
</evidence>
<dbReference type="PANTHER" id="PTHR43563:SF14">
    <property type="entry name" value="AMINE OXIDASE"/>
    <property type="match status" value="1"/>
</dbReference>
<evidence type="ECO:0000256" key="2">
    <source>
        <dbReference type="ARBA" id="ARBA00005995"/>
    </source>
</evidence>
<evidence type="ECO:0000256" key="5">
    <source>
        <dbReference type="PIRSR" id="PIRSR601613-1"/>
    </source>
</evidence>
<evidence type="ECO:0000313" key="8">
    <source>
        <dbReference type="EMBL" id="EWG52214.1"/>
    </source>
</evidence>
<protein>
    <recommendedName>
        <fullName evidence="6">Amine oxidase</fullName>
        <ecNumber evidence="6">1.4.3.-</ecNumber>
    </recommendedName>
</protein>
<keyword evidence="6" id="KW-0274">FAD</keyword>
<proteinExistence type="inferred from homology"/>
<dbReference type="AlphaFoldDB" id="W7MWN9"/>
<accession>W7MWN9</accession>
<evidence type="ECO:0000256" key="1">
    <source>
        <dbReference type="ARBA" id="ARBA00001974"/>
    </source>
</evidence>
<organism evidence="8 9">
    <name type="scientific">Gibberella moniliformis (strain M3125 / FGSC 7600)</name>
    <name type="common">Maize ear and stalk rot fungus</name>
    <name type="synonym">Fusarium verticillioides</name>
    <dbReference type="NCBI Taxonomy" id="334819"/>
    <lineage>
        <taxon>Eukaryota</taxon>
        <taxon>Fungi</taxon>
        <taxon>Dikarya</taxon>
        <taxon>Ascomycota</taxon>
        <taxon>Pezizomycotina</taxon>
        <taxon>Sordariomycetes</taxon>
        <taxon>Hypocreomycetidae</taxon>
        <taxon>Hypocreales</taxon>
        <taxon>Nectriaceae</taxon>
        <taxon>Fusarium</taxon>
        <taxon>Fusarium fujikuroi species complex</taxon>
    </lineage>
</organism>
<dbReference type="EC" id="1.4.3.-" evidence="6"/>
<feature type="binding site" evidence="5">
    <location>
        <begin position="46"/>
        <end position="47"/>
    </location>
    <ligand>
        <name>FAD</name>
        <dbReference type="ChEBI" id="CHEBI:57692"/>
    </ligand>
</feature>
<dbReference type="Gene3D" id="3.50.50.60">
    <property type="entry name" value="FAD/NAD(P)-binding domain"/>
    <property type="match status" value="1"/>
</dbReference>
<keyword evidence="9" id="KW-1185">Reference proteome</keyword>
<dbReference type="GO" id="GO:0097621">
    <property type="term" value="F:monoamine oxidase activity"/>
    <property type="evidence" value="ECO:0007669"/>
    <property type="project" value="UniProtKB-EC"/>
</dbReference>
<evidence type="ECO:0000256" key="4">
    <source>
        <dbReference type="ARBA" id="ARBA00048448"/>
    </source>
</evidence>
<gene>
    <name evidence="8" type="ORF">FVEG_11008</name>
</gene>
<dbReference type="Pfam" id="PF01593">
    <property type="entry name" value="Amino_oxidase"/>
    <property type="match status" value="1"/>
</dbReference>
<evidence type="ECO:0000259" key="7">
    <source>
        <dbReference type="Pfam" id="PF01593"/>
    </source>
</evidence>
<dbReference type="InterPro" id="IPR050703">
    <property type="entry name" value="Flavin_MAO"/>
</dbReference>
<dbReference type="PANTHER" id="PTHR43563">
    <property type="entry name" value="AMINE OXIDASE"/>
    <property type="match status" value="1"/>
</dbReference>
<dbReference type="InterPro" id="IPR001613">
    <property type="entry name" value="Flavin_amine_oxidase"/>
</dbReference>
<dbReference type="Gene3D" id="1.10.405.10">
    <property type="entry name" value="Guanine Nucleotide Dissociation Inhibitor, domain 1"/>
    <property type="match status" value="1"/>
</dbReference>